<protein>
    <submittedName>
        <fullName evidence="1">Secreted protein</fullName>
    </submittedName>
</protein>
<dbReference type="EMBL" id="AJWY01013938">
    <property type="protein sequence ID" value="EKC45332.1"/>
    <property type="molecule type" value="Genomic_DNA"/>
</dbReference>
<dbReference type="AlphaFoldDB" id="K1R8P7"/>
<dbReference type="PROSITE" id="PS51257">
    <property type="entry name" value="PROKAR_LIPOPROTEIN"/>
    <property type="match status" value="1"/>
</dbReference>
<sequence length="129" mass="14449">MGRVVKIGALLLLGLVWTGCIFADDASQTRNLDSLLLALRDRDQAVRREVLRLSQQSPSPVDSLLSAYARMQEVDAGNQRMVAGLLEEGWPEEISDEAGEALWLVIDHADLEMQRRFMPLVEEQMKAGR</sequence>
<name>K1R8P7_9ZZZZ</name>
<gene>
    <name evidence="1" type="ORF">LEA_20284</name>
</gene>
<reference evidence="1" key="1">
    <citation type="journal article" date="2013" name="Environ. Microbiol.">
        <title>Microbiota from the distal guts of lean and obese adolescents exhibit partial functional redundancy besides clear differences in community structure.</title>
        <authorList>
            <person name="Ferrer M."/>
            <person name="Ruiz A."/>
            <person name="Lanza F."/>
            <person name="Haange S.B."/>
            <person name="Oberbach A."/>
            <person name="Till H."/>
            <person name="Bargiela R."/>
            <person name="Campoy C."/>
            <person name="Segura M.T."/>
            <person name="Richter M."/>
            <person name="von Bergen M."/>
            <person name="Seifert J."/>
            <person name="Suarez A."/>
        </authorList>
    </citation>
    <scope>NUCLEOTIDE SEQUENCE</scope>
</reference>
<comment type="caution">
    <text evidence="1">The sequence shown here is derived from an EMBL/GenBank/DDBJ whole genome shotgun (WGS) entry which is preliminary data.</text>
</comment>
<organism evidence="1">
    <name type="scientific">human gut metagenome</name>
    <dbReference type="NCBI Taxonomy" id="408170"/>
    <lineage>
        <taxon>unclassified sequences</taxon>
        <taxon>metagenomes</taxon>
        <taxon>organismal metagenomes</taxon>
    </lineage>
</organism>
<proteinExistence type="predicted"/>
<evidence type="ECO:0000313" key="1">
    <source>
        <dbReference type="EMBL" id="EKC45332.1"/>
    </source>
</evidence>
<feature type="non-terminal residue" evidence="1">
    <location>
        <position position="129"/>
    </location>
</feature>
<accession>K1R8P7</accession>